<evidence type="ECO:0000256" key="2">
    <source>
        <dbReference type="ARBA" id="ARBA00022759"/>
    </source>
</evidence>
<accession>A0A9X0WHE8</accession>
<feature type="domain" description="TNase-like" evidence="4">
    <location>
        <begin position="24"/>
        <end position="147"/>
    </location>
</feature>
<dbReference type="InterPro" id="IPR016071">
    <property type="entry name" value="Staphylococal_nuclease_OB-fold"/>
</dbReference>
<organism evidence="5 6">
    <name type="scientific">Thiocapsa imhoffii</name>
    <dbReference type="NCBI Taxonomy" id="382777"/>
    <lineage>
        <taxon>Bacteria</taxon>
        <taxon>Pseudomonadati</taxon>
        <taxon>Pseudomonadota</taxon>
        <taxon>Gammaproteobacteria</taxon>
        <taxon>Chromatiales</taxon>
        <taxon>Chromatiaceae</taxon>
        <taxon>Thiocapsa</taxon>
    </lineage>
</organism>
<evidence type="ECO:0000259" key="4">
    <source>
        <dbReference type="PROSITE" id="PS50830"/>
    </source>
</evidence>
<name>A0A9X0WHE8_9GAMM</name>
<dbReference type="PANTHER" id="PTHR12302:SF3">
    <property type="entry name" value="SERINE_THREONINE-PROTEIN KINASE 31"/>
    <property type="match status" value="1"/>
</dbReference>
<dbReference type="PANTHER" id="PTHR12302">
    <property type="entry name" value="EBNA2 BINDING PROTEIN P100"/>
    <property type="match status" value="1"/>
</dbReference>
<dbReference type="AlphaFoldDB" id="A0A9X0WHE8"/>
<dbReference type="InterPro" id="IPR035437">
    <property type="entry name" value="SNase_OB-fold_sf"/>
</dbReference>
<keyword evidence="6" id="KW-1185">Reference proteome</keyword>
<evidence type="ECO:0000256" key="1">
    <source>
        <dbReference type="ARBA" id="ARBA00022722"/>
    </source>
</evidence>
<dbReference type="Gene3D" id="2.40.50.90">
    <property type="match status" value="1"/>
</dbReference>
<dbReference type="GO" id="GO:0004519">
    <property type="term" value="F:endonuclease activity"/>
    <property type="evidence" value="ECO:0007669"/>
    <property type="project" value="UniProtKB-KW"/>
</dbReference>
<dbReference type="EMBL" id="NRSD01000006">
    <property type="protein sequence ID" value="MBK1644608.1"/>
    <property type="molecule type" value="Genomic_DNA"/>
</dbReference>
<dbReference type="Proteomes" id="UP001138802">
    <property type="component" value="Unassembled WGS sequence"/>
</dbReference>
<gene>
    <name evidence="5" type="ORF">CKO25_08085</name>
</gene>
<dbReference type="SUPFAM" id="SSF50199">
    <property type="entry name" value="Staphylococcal nuclease"/>
    <property type="match status" value="1"/>
</dbReference>
<keyword evidence="1" id="KW-0540">Nuclease</keyword>
<dbReference type="PROSITE" id="PS50830">
    <property type="entry name" value="TNASE_3"/>
    <property type="match status" value="1"/>
</dbReference>
<protein>
    <submittedName>
        <fullName evidence="5">Nuclease</fullName>
    </submittedName>
</protein>
<dbReference type="GO" id="GO:0016787">
    <property type="term" value="F:hydrolase activity"/>
    <property type="evidence" value="ECO:0007669"/>
    <property type="project" value="UniProtKB-KW"/>
</dbReference>
<evidence type="ECO:0000256" key="3">
    <source>
        <dbReference type="ARBA" id="ARBA00022801"/>
    </source>
</evidence>
<comment type="caution">
    <text evidence="5">The sequence shown here is derived from an EMBL/GenBank/DDBJ whole genome shotgun (WGS) entry which is preliminary data.</text>
</comment>
<proteinExistence type="predicted"/>
<evidence type="ECO:0000313" key="5">
    <source>
        <dbReference type="EMBL" id="MBK1644608.1"/>
    </source>
</evidence>
<keyword evidence="2" id="KW-0255">Endonuclease</keyword>
<reference evidence="5 6" key="1">
    <citation type="journal article" date="2020" name="Microorganisms">
        <title>Osmotic Adaptation and Compatible Solute Biosynthesis of Phototrophic Bacteria as Revealed from Genome Analyses.</title>
        <authorList>
            <person name="Imhoff J.F."/>
            <person name="Rahn T."/>
            <person name="Kunzel S."/>
            <person name="Keller A."/>
            <person name="Neulinger S.C."/>
        </authorList>
    </citation>
    <scope>NUCLEOTIDE SEQUENCE [LARGE SCALE GENOMIC DNA]</scope>
    <source>
        <strain evidence="5 6">DSM 21303</strain>
    </source>
</reference>
<dbReference type="RefSeq" id="WP_200387410.1">
    <property type="nucleotide sequence ID" value="NZ_NRSD01000006.1"/>
</dbReference>
<evidence type="ECO:0000313" key="6">
    <source>
        <dbReference type="Proteomes" id="UP001138802"/>
    </source>
</evidence>
<dbReference type="Pfam" id="PF00565">
    <property type="entry name" value="SNase"/>
    <property type="match status" value="1"/>
</dbReference>
<dbReference type="SMART" id="SM00318">
    <property type="entry name" value="SNc"/>
    <property type="match status" value="1"/>
</dbReference>
<sequence length="161" mass="18249">MVLAWAIEWWGPGLVPANWSFAGNGQPCALDAVLDGDSLRVRCDGVTLEVRLYCIDAPELRQQPWGARSRAALRAIATPRLELRPIEQDRYGRTIAEVYTSETPRRSLNLELVRTGAAAVYPRYCEDSRFYRAERAARAARRGIWASDGTHQTPWTYRQGR</sequence>
<keyword evidence="3" id="KW-0378">Hydrolase</keyword>